<accession>A0A9D1HED3</accession>
<keyword evidence="9 10" id="KW-1208">Phospholipid metabolism</keyword>
<evidence type="ECO:0000256" key="5">
    <source>
        <dbReference type="ARBA" id="ARBA00022989"/>
    </source>
</evidence>
<feature type="transmembrane region" description="Helical" evidence="10">
    <location>
        <begin position="65"/>
        <end position="86"/>
    </location>
</feature>
<keyword evidence="3 10" id="KW-0808">Transferase</keyword>
<keyword evidence="4 10" id="KW-0812">Transmembrane</keyword>
<dbReference type="InterPro" id="IPR003811">
    <property type="entry name" value="G3P_acylTferase_PlsY"/>
</dbReference>
<comment type="caution">
    <text evidence="11">The sequence shown here is derived from an EMBL/GenBank/DDBJ whole genome shotgun (WGS) entry which is preliminary data.</text>
</comment>
<keyword evidence="11" id="KW-0012">Acyltransferase</keyword>
<evidence type="ECO:0000256" key="8">
    <source>
        <dbReference type="ARBA" id="ARBA00023209"/>
    </source>
</evidence>
<comment type="function">
    <text evidence="10">Catalyzes the transfer of an acyl group from acyl-phosphate (acyl-PO(4)) to glycerol-3-phosphate (G3P) to form lysophosphatidic acid (LPA). This enzyme utilizes acyl-phosphate as fatty acyl donor, but not acyl-CoA or acyl-ACP.</text>
</comment>
<evidence type="ECO:0000256" key="4">
    <source>
        <dbReference type="ARBA" id="ARBA00022692"/>
    </source>
</evidence>
<dbReference type="SMART" id="SM01207">
    <property type="entry name" value="G3P_acyltransf"/>
    <property type="match status" value="1"/>
</dbReference>
<dbReference type="Proteomes" id="UP000824159">
    <property type="component" value="Unassembled WGS sequence"/>
</dbReference>
<keyword evidence="5 10" id="KW-1133">Transmembrane helix</keyword>
<proteinExistence type="inferred from homology"/>
<feature type="transmembrane region" description="Helical" evidence="10">
    <location>
        <begin position="166"/>
        <end position="185"/>
    </location>
</feature>
<feature type="transmembrane region" description="Helical" evidence="10">
    <location>
        <begin position="12"/>
        <end position="37"/>
    </location>
</feature>
<reference evidence="11" key="2">
    <citation type="journal article" date="2021" name="PeerJ">
        <title>Extensive microbial diversity within the chicken gut microbiome revealed by metagenomics and culture.</title>
        <authorList>
            <person name="Gilroy R."/>
            <person name="Ravi A."/>
            <person name="Getino M."/>
            <person name="Pursley I."/>
            <person name="Horton D.L."/>
            <person name="Alikhan N.F."/>
            <person name="Baker D."/>
            <person name="Gharbi K."/>
            <person name="Hall N."/>
            <person name="Watson M."/>
            <person name="Adriaenssens E.M."/>
            <person name="Foster-Nyarko E."/>
            <person name="Jarju S."/>
            <person name="Secka A."/>
            <person name="Antonio M."/>
            <person name="Oren A."/>
            <person name="Chaudhuri R.R."/>
            <person name="La Ragione R."/>
            <person name="Hildebrand F."/>
            <person name="Pallen M.J."/>
        </authorList>
    </citation>
    <scope>NUCLEOTIDE SEQUENCE</scope>
    <source>
        <strain evidence="11">CHK176-22527</strain>
    </source>
</reference>
<evidence type="ECO:0000313" key="12">
    <source>
        <dbReference type="Proteomes" id="UP000824159"/>
    </source>
</evidence>
<evidence type="ECO:0000256" key="1">
    <source>
        <dbReference type="ARBA" id="ARBA00022475"/>
    </source>
</evidence>
<evidence type="ECO:0000256" key="6">
    <source>
        <dbReference type="ARBA" id="ARBA00023098"/>
    </source>
</evidence>
<name>A0A9D1HED3_9FIRM</name>
<keyword evidence="8 10" id="KW-0594">Phospholipid biosynthesis</keyword>
<comment type="pathway">
    <text evidence="10">Lipid metabolism; phospholipid metabolism.</text>
</comment>
<feature type="transmembrane region" description="Helical" evidence="10">
    <location>
        <begin position="124"/>
        <end position="146"/>
    </location>
</feature>
<dbReference type="GO" id="GO:0005886">
    <property type="term" value="C:plasma membrane"/>
    <property type="evidence" value="ECO:0007669"/>
    <property type="project" value="UniProtKB-SubCell"/>
</dbReference>
<keyword evidence="2 10" id="KW-0444">Lipid biosynthesis</keyword>
<feature type="transmembrane region" description="Helical" evidence="10">
    <location>
        <begin position="92"/>
        <end position="112"/>
    </location>
</feature>
<comment type="subunit">
    <text evidence="10">Probably interacts with PlsX.</text>
</comment>
<evidence type="ECO:0000256" key="2">
    <source>
        <dbReference type="ARBA" id="ARBA00022516"/>
    </source>
</evidence>
<keyword evidence="1 10" id="KW-1003">Cell membrane</keyword>
<comment type="subcellular location">
    <subcellularLocation>
        <location evidence="10">Cell membrane</location>
        <topology evidence="10">Multi-pass membrane protein</topology>
    </subcellularLocation>
</comment>
<dbReference type="NCBIfam" id="TIGR00023">
    <property type="entry name" value="glycerol-3-phosphate 1-O-acyltransferase PlsY"/>
    <property type="match status" value="1"/>
</dbReference>
<dbReference type="PANTHER" id="PTHR30309">
    <property type="entry name" value="INNER MEMBRANE PROTEIN YGIH"/>
    <property type="match status" value="1"/>
</dbReference>
<comment type="catalytic activity">
    <reaction evidence="10">
        <text>an acyl phosphate + sn-glycerol 3-phosphate = a 1-acyl-sn-glycero-3-phosphate + phosphate</text>
        <dbReference type="Rhea" id="RHEA:34075"/>
        <dbReference type="ChEBI" id="CHEBI:43474"/>
        <dbReference type="ChEBI" id="CHEBI:57597"/>
        <dbReference type="ChEBI" id="CHEBI:57970"/>
        <dbReference type="ChEBI" id="CHEBI:59918"/>
        <dbReference type="EC" id="2.3.1.275"/>
    </reaction>
</comment>
<dbReference type="HAMAP" id="MF_01043">
    <property type="entry name" value="PlsY"/>
    <property type="match status" value="1"/>
</dbReference>
<evidence type="ECO:0000256" key="9">
    <source>
        <dbReference type="ARBA" id="ARBA00023264"/>
    </source>
</evidence>
<comment type="similarity">
    <text evidence="10">Belongs to the PlsY family.</text>
</comment>
<dbReference type="EMBL" id="DVLX01000041">
    <property type="protein sequence ID" value="HIT99372.1"/>
    <property type="molecule type" value="Genomic_DNA"/>
</dbReference>
<keyword evidence="7 10" id="KW-0472">Membrane</keyword>
<dbReference type="Pfam" id="PF02660">
    <property type="entry name" value="G3P_acyltransf"/>
    <property type="match status" value="1"/>
</dbReference>
<dbReference type="EC" id="2.3.1.275" evidence="10"/>
<evidence type="ECO:0000313" key="11">
    <source>
        <dbReference type="EMBL" id="HIT99372.1"/>
    </source>
</evidence>
<organism evidence="11 12">
    <name type="scientific">Candidatus Allocopromorpha excrementavium</name>
    <dbReference type="NCBI Taxonomy" id="2840741"/>
    <lineage>
        <taxon>Bacteria</taxon>
        <taxon>Bacillati</taxon>
        <taxon>Bacillota</taxon>
        <taxon>Clostridia</taxon>
        <taxon>Eubacteriales</taxon>
        <taxon>Eubacteriaceae</taxon>
        <taxon>Eubacteriaceae incertae sedis</taxon>
        <taxon>Candidatus Allocopromorpha</taxon>
    </lineage>
</organism>
<evidence type="ECO:0000256" key="3">
    <source>
        <dbReference type="ARBA" id="ARBA00022679"/>
    </source>
</evidence>
<reference evidence="11" key="1">
    <citation type="submission" date="2020-10" db="EMBL/GenBank/DDBJ databases">
        <authorList>
            <person name="Gilroy R."/>
        </authorList>
    </citation>
    <scope>NUCLEOTIDE SEQUENCE</scope>
    <source>
        <strain evidence="11">CHK176-22527</strain>
    </source>
</reference>
<gene>
    <name evidence="10 11" type="primary">plsY</name>
    <name evidence="11" type="ORF">IAD12_03855</name>
</gene>
<dbReference type="GO" id="GO:0043772">
    <property type="term" value="F:acyl-phosphate glycerol-3-phosphate acyltransferase activity"/>
    <property type="evidence" value="ECO:0007669"/>
    <property type="project" value="UniProtKB-UniRule"/>
</dbReference>
<evidence type="ECO:0000256" key="10">
    <source>
        <dbReference type="HAMAP-Rule" id="MF_01043"/>
    </source>
</evidence>
<evidence type="ECO:0000256" key="7">
    <source>
        <dbReference type="ARBA" id="ARBA00023136"/>
    </source>
</evidence>
<dbReference type="GO" id="GO:0008654">
    <property type="term" value="P:phospholipid biosynthetic process"/>
    <property type="evidence" value="ECO:0007669"/>
    <property type="project" value="UniProtKB-UniRule"/>
</dbReference>
<protein>
    <recommendedName>
        <fullName evidence="10">Glycerol-3-phosphate acyltransferase</fullName>
    </recommendedName>
    <alternativeName>
        <fullName evidence="10">Acyl-PO4 G3P acyltransferase</fullName>
    </alternativeName>
    <alternativeName>
        <fullName evidence="10">Acyl-phosphate--glycerol-3-phosphate acyltransferase</fullName>
    </alternativeName>
    <alternativeName>
        <fullName evidence="10">G3P acyltransferase</fullName>
        <shortName evidence="10">GPAT</shortName>
        <ecNumber evidence="10">2.3.1.275</ecNumber>
    </alternativeName>
    <alternativeName>
        <fullName evidence="10">Lysophosphatidic acid synthase</fullName>
        <shortName evidence="10">LPA synthase</shortName>
    </alternativeName>
</protein>
<dbReference type="AlphaFoldDB" id="A0A9D1HED3"/>
<dbReference type="PANTHER" id="PTHR30309:SF0">
    <property type="entry name" value="GLYCEROL-3-PHOSPHATE ACYLTRANSFERASE-RELATED"/>
    <property type="match status" value="1"/>
</dbReference>
<sequence length="216" mass="22663">MSSYIYDNTGGAGFGPLIAAAIAAYLIGNISPSIIMAKMKGIDIRKEGSGNAGTTNALRVMGKKAGLITLVIDVFKGTAAVVMGSIIADDMGAMVCVIAVFCGHVWPVIFGFKGGKGVATAFGALLGLNPLMALSVLAVVVIFVLITKRMSVGSILGAASFPFISFFMERDFVVFGTILALIVIIKHRANIVRLVRGEEPVMSIFDKSGKDREDAK</sequence>
<keyword evidence="6 10" id="KW-0443">Lipid metabolism</keyword>